<dbReference type="PANTHER" id="PTHR48098:SF6">
    <property type="entry name" value="FERRI-BACILLIBACTIN ESTERASE BESA"/>
    <property type="match status" value="1"/>
</dbReference>
<proteinExistence type="predicted"/>
<accession>A0A4U1CF86</accession>
<dbReference type="Proteomes" id="UP000307244">
    <property type="component" value="Unassembled WGS sequence"/>
</dbReference>
<dbReference type="AlphaFoldDB" id="A0A4U1CF86"/>
<comment type="caution">
    <text evidence="1">The sequence shown here is derived from an EMBL/GenBank/DDBJ whole genome shotgun (WGS) entry which is preliminary data.</text>
</comment>
<dbReference type="InterPro" id="IPR029058">
    <property type="entry name" value="AB_hydrolase_fold"/>
</dbReference>
<reference evidence="1 2" key="1">
    <citation type="submission" date="2019-04" db="EMBL/GenBank/DDBJ databases">
        <title>Pedobacter sp. RP-3-15 sp. nov., isolated from Arctic soil.</title>
        <authorList>
            <person name="Dahal R.H."/>
            <person name="Kim D.-U."/>
        </authorList>
    </citation>
    <scope>NUCLEOTIDE SEQUENCE [LARGE SCALE GENOMIC DNA]</scope>
    <source>
        <strain evidence="1 2">RP-3-15</strain>
    </source>
</reference>
<dbReference type="PANTHER" id="PTHR48098">
    <property type="entry name" value="ENTEROCHELIN ESTERASE-RELATED"/>
    <property type="match status" value="1"/>
</dbReference>
<dbReference type="EMBL" id="SWBQ01000004">
    <property type="protein sequence ID" value="TKC05200.1"/>
    <property type="molecule type" value="Genomic_DNA"/>
</dbReference>
<dbReference type="OrthoDB" id="9784036at2"/>
<keyword evidence="2" id="KW-1185">Reference proteome</keyword>
<organism evidence="1 2">
    <name type="scientific">Pedobacter frigoris</name>
    <dbReference type="NCBI Taxonomy" id="2571272"/>
    <lineage>
        <taxon>Bacteria</taxon>
        <taxon>Pseudomonadati</taxon>
        <taxon>Bacteroidota</taxon>
        <taxon>Sphingobacteriia</taxon>
        <taxon>Sphingobacteriales</taxon>
        <taxon>Sphingobacteriaceae</taxon>
        <taxon>Pedobacter</taxon>
    </lineage>
</organism>
<evidence type="ECO:0000313" key="1">
    <source>
        <dbReference type="EMBL" id="TKC05200.1"/>
    </source>
</evidence>
<dbReference type="Pfam" id="PF00756">
    <property type="entry name" value="Esterase"/>
    <property type="match status" value="1"/>
</dbReference>
<dbReference type="InterPro" id="IPR000801">
    <property type="entry name" value="Esterase-like"/>
</dbReference>
<name>A0A4U1CF86_9SPHI</name>
<dbReference type="SUPFAM" id="SSF53474">
    <property type="entry name" value="alpha/beta-Hydrolases"/>
    <property type="match status" value="1"/>
</dbReference>
<sequence length="273" mass="30971">MYTTMLSAEIIKTEKTIKSVYLKREVELEIFTPDNLLGNETLNLLLLNDGQDAEVLDLQNTLSTLYNQNRIDALVVVAIKASKDRIQEYGVASVPDFLGRGSKAAAYTDFIIKELIPFVQAEVQFPINGKRAFAGFSLGGLTAFDVAWNNDNYFDAVGVFSGSFWWRKKDLKDGYTDADRILHQLIIDTEVKPELKFWLMTGTEDELADRNKNFIIDSIDDTIDVIKELLKKGYKRPDDIAYFEMVGGKHDVPTWGKAMPAFLTWAFGRKLFN</sequence>
<protein>
    <submittedName>
        <fullName evidence="1">Esterase family protein</fullName>
    </submittedName>
</protein>
<dbReference type="Gene3D" id="3.40.50.1820">
    <property type="entry name" value="alpha/beta hydrolase"/>
    <property type="match status" value="1"/>
</dbReference>
<dbReference type="InterPro" id="IPR050583">
    <property type="entry name" value="Mycobacterial_A85_antigen"/>
</dbReference>
<gene>
    <name evidence="1" type="ORF">FA047_15695</name>
</gene>
<evidence type="ECO:0000313" key="2">
    <source>
        <dbReference type="Proteomes" id="UP000307244"/>
    </source>
</evidence>